<evidence type="ECO:0000256" key="4">
    <source>
        <dbReference type="ARBA" id="ARBA00022989"/>
    </source>
</evidence>
<accession>A0A1Y6G125</accession>
<keyword evidence="4 7" id="KW-1133">Transmembrane helix</keyword>
<keyword evidence="5 7" id="KW-0472">Membrane</keyword>
<keyword evidence="2" id="KW-1003">Cell membrane</keyword>
<feature type="transmembrane region" description="Helical" evidence="7">
    <location>
        <begin position="294"/>
        <end position="318"/>
    </location>
</feature>
<evidence type="ECO:0000313" key="11">
    <source>
        <dbReference type="Proteomes" id="UP000194450"/>
    </source>
</evidence>
<evidence type="ECO:0000256" key="1">
    <source>
        <dbReference type="ARBA" id="ARBA00004651"/>
    </source>
</evidence>
<dbReference type="RefSeq" id="WP_086435204.1">
    <property type="nucleotide sequence ID" value="NZ_FXWH01000003.1"/>
</dbReference>
<evidence type="ECO:0000256" key="7">
    <source>
        <dbReference type="SAM" id="Phobius"/>
    </source>
</evidence>
<name>A0A1Y6G125_9GAMM</name>
<feature type="transmembrane region" description="Helical" evidence="7">
    <location>
        <begin position="339"/>
        <end position="364"/>
    </location>
</feature>
<evidence type="ECO:0000259" key="8">
    <source>
        <dbReference type="Pfam" id="PF02687"/>
    </source>
</evidence>
<dbReference type="OrthoDB" id="9784014at2"/>
<dbReference type="InterPro" id="IPR003838">
    <property type="entry name" value="ABC3_permease_C"/>
</dbReference>
<dbReference type="Pfam" id="PF12704">
    <property type="entry name" value="MacB_PCD"/>
    <property type="match status" value="1"/>
</dbReference>
<reference evidence="11" key="1">
    <citation type="submission" date="2017-04" db="EMBL/GenBank/DDBJ databases">
        <authorList>
            <person name="Varghese N."/>
            <person name="Submissions S."/>
        </authorList>
    </citation>
    <scope>NUCLEOTIDE SEQUENCE [LARGE SCALE GENOMIC DNA]</scope>
</reference>
<evidence type="ECO:0000259" key="9">
    <source>
        <dbReference type="Pfam" id="PF12704"/>
    </source>
</evidence>
<gene>
    <name evidence="10" type="ORF">SAMN06297229_2056</name>
</gene>
<dbReference type="Proteomes" id="UP000194450">
    <property type="component" value="Unassembled WGS sequence"/>
</dbReference>
<dbReference type="Pfam" id="PF02687">
    <property type="entry name" value="FtsX"/>
    <property type="match status" value="1"/>
</dbReference>
<feature type="transmembrane region" description="Helical" evidence="7">
    <location>
        <begin position="390"/>
        <end position="409"/>
    </location>
</feature>
<evidence type="ECO:0000256" key="5">
    <source>
        <dbReference type="ARBA" id="ARBA00023136"/>
    </source>
</evidence>
<evidence type="ECO:0000256" key="6">
    <source>
        <dbReference type="SAM" id="MobiDB-lite"/>
    </source>
</evidence>
<comment type="subcellular location">
    <subcellularLocation>
        <location evidence="1">Cell membrane</location>
        <topology evidence="1">Multi-pass membrane protein</topology>
    </subcellularLocation>
</comment>
<feature type="region of interest" description="Disordered" evidence="6">
    <location>
        <begin position="213"/>
        <end position="239"/>
    </location>
</feature>
<dbReference type="AlphaFoldDB" id="A0A1Y6G125"/>
<proteinExistence type="predicted"/>
<protein>
    <submittedName>
        <fullName evidence="10">Putative ABC transport system permease protein</fullName>
    </submittedName>
</protein>
<dbReference type="EMBL" id="FXWH01000003">
    <property type="protein sequence ID" value="SMQ80282.1"/>
    <property type="molecule type" value="Genomic_DNA"/>
</dbReference>
<keyword evidence="3 7" id="KW-0812">Transmembrane</keyword>
<dbReference type="PANTHER" id="PTHR43738:SF2">
    <property type="entry name" value="ABC TRANSPORTER PERMEASE"/>
    <property type="match status" value="1"/>
</dbReference>
<organism evidence="10 11">
    <name type="scientific">Pseudidiomarina planktonica</name>
    <dbReference type="NCBI Taxonomy" id="1323738"/>
    <lineage>
        <taxon>Bacteria</taxon>
        <taxon>Pseudomonadati</taxon>
        <taxon>Pseudomonadota</taxon>
        <taxon>Gammaproteobacteria</taxon>
        <taxon>Alteromonadales</taxon>
        <taxon>Idiomarinaceae</taxon>
        <taxon>Pseudidiomarina</taxon>
    </lineage>
</organism>
<dbReference type="PANTHER" id="PTHR43738">
    <property type="entry name" value="ABC TRANSPORTER, MEMBRANE PROTEIN"/>
    <property type="match status" value="1"/>
</dbReference>
<evidence type="ECO:0000256" key="2">
    <source>
        <dbReference type="ARBA" id="ARBA00022475"/>
    </source>
</evidence>
<dbReference type="InterPro" id="IPR025857">
    <property type="entry name" value="MacB_PCD"/>
</dbReference>
<evidence type="ECO:0000313" key="10">
    <source>
        <dbReference type="EMBL" id="SMQ80282.1"/>
    </source>
</evidence>
<dbReference type="InterPro" id="IPR051125">
    <property type="entry name" value="ABC-4/HrtB_transporter"/>
</dbReference>
<dbReference type="GO" id="GO:0005886">
    <property type="term" value="C:plasma membrane"/>
    <property type="evidence" value="ECO:0007669"/>
    <property type="project" value="UniProtKB-SubCell"/>
</dbReference>
<feature type="compositionally biased region" description="Basic and acidic residues" evidence="6">
    <location>
        <begin position="219"/>
        <end position="238"/>
    </location>
</feature>
<evidence type="ECO:0000256" key="3">
    <source>
        <dbReference type="ARBA" id="ARBA00022692"/>
    </source>
</evidence>
<keyword evidence="11" id="KW-1185">Reference proteome</keyword>
<sequence>MFKLALYSLLNRRSSAILTVFAIALSVLLLLGVERVREQVRANFANTVSGTDIIVGARTGQVQLLLSSVFHIGSMTNTLSWNSYEYLQELPQVRWHIPLALGDSVGGAPVVATTNDFFEHFQYGSRQPLEFATGEHFSGPTDVVVGALVASQQGHEVGAGITIAHGAGGISFSQHDTHDFQVRGVLKATGTPVDKAVYIPLEGLALVHDEVTGTPATDSGHDHDHDHAHDNEHMDEHSSPTQTLSAVLLGLESKPYAIRMQRQINTYTMEPLTAIMPGMTLQQLWQTLSVFEQALFVITILVVITGLLGMLTTLLASLRERRREMAVLRAVGAGPGTIFTLLVSEAVLLTLLGCVAGVVGLYAAQLIAAPLLAEQLGLSLSVTGLQANEWALLGLVLIAGILVSLFPAWRAYKLSLADGLTVKL</sequence>
<feature type="domain" description="ABC3 transporter permease C-terminal" evidence="8">
    <location>
        <begin position="297"/>
        <end position="415"/>
    </location>
</feature>
<feature type="domain" description="MacB-like periplasmic core" evidence="9">
    <location>
        <begin position="17"/>
        <end position="204"/>
    </location>
</feature>